<dbReference type="GO" id="GO:0008381">
    <property type="term" value="F:mechanosensitive monoatomic ion channel activity"/>
    <property type="evidence" value="ECO:0007669"/>
    <property type="project" value="InterPro"/>
</dbReference>
<protein>
    <submittedName>
        <fullName evidence="8">Mechanosensitive ion channel family protein</fullName>
    </submittedName>
</protein>
<dbReference type="Pfam" id="PF00924">
    <property type="entry name" value="MS_channel_2nd"/>
    <property type="match status" value="1"/>
</dbReference>
<reference evidence="8" key="1">
    <citation type="submission" date="2023-03" db="EMBL/GenBank/DDBJ databases">
        <title>Lomoglobus Profundus gen. nov., sp. nov., a novel member of the phylum Verrucomicrobia, isolated from deep-marine sediment of South China Sea.</title>
        <authorList>
            <person name="Ahmad T."/>
            <person name="Ishaq S.E."/>
            <person name="Wang F."/>
        </authorList>
    </citation>
    <scope>NUCLEOTIDE SEQUENCE</scope>
    <source>
        <strain evidence="8">LMO-M01</strain>
    </source>
</reference>
<dbReference type="InterPro" id="IPR006685">
    <property type="entry name" value="MscS_channel_2nd"/>
</dbReference>
<evidence type="ECO:0000259" key="7">
    <source>
        <dbReference type="Pfam" id="PF00924"/>
    </source>
</evidence>
<dbReference type="KEGG" id="slom:PXH66_01600"/>
<dbReference type="GO" id="GO:0016020">
    <property type="term" value="C:membrane"/>
    <property type="evidence" value="ECO:0007669"/>
    <property type="project" value="UniProtKB-SubCell"/>
</dbReference>
<feature type="transmembrane region" description="Helical" evidence="6">
    <location>
        <begin position="62"/>
        <end position="81"/>
    </location>
</feature>
<comment type="subcellular location">
    <subcellularLocation>
        <location evidence="1">Membrane</location>
    </subcellularLocation>
</comment>
<evidence type="ECO:0000256" key="6">
    <source>
        <dbReference type="SAM" id="Phobius"/>
    </source>
</evidence>
<feature type="region of interest" description="Disordered" evidence="5">
    <location>
        <begin position="183"/>
        <end position="232"/>
    </location>
</feature>
<keyword evidence="4 6" id="KW-0472">Membrane</keyword>
<dbReference type="InterPro" id="IPR045275">
    <property type="entry name" value="MscS_archaea/bacteria_type"/>
</dbReference>
<evidence type="ECO:0000256" key="5">
    <source>
        <dbReference type="SAM" id="MobiDB-lite"/>
    </source>
</evidence>
<evidence type="ECO:0000256" key="4">
    <source>
        <dbReference type="ARBA" id="ARBA00023136"/>
    </source>
</evidence>
<evidence type="ECO:0000313" key="8">
    <source>
        <dbReference type="EMBL" id="WED65543.1"/>
    </source>
</evidence>
<dbReference type="PANTHER" id="PTHR30221">
    <property type="entry name" value="SMALL-CONDUCTANCE MECHANOSENSITIVE CHANNEL"/>
    <property type="match status" value="1"/>
</dbReference>
<evidence type="ECO:0000313" key="9">
    <source>
        <dbReference type="Proteomes" id="UP001218638"/>
    </source>
</evidence>
<evidence type="ECO:0000256" key="3">
    <source>
        <dbReference type="ARBA" id="ARBA00022989"/>
    </source>
</evidence>
<evidence type="ECO:0000256" key="1">
    <source>
        <dbReference type="ARBA" id="ARBA00004370"/>
    </source>
</evidence>
<feature type="domain" description="Mechanosensitive ion channel MscS" evidence="7">
    <location>
        <begin position="113"/>
        <end position="168"/>
    </location>
</feature>
<name>A0AAE9ZZA9_9BACT</name>
<dbReference type="PANTHER" id="PTHR30221:SF8">
    <property type="entry name" value="SMALL-CONDUCTANCE MECHANOSENSITIVE CHANNEL"/>
    <property type="match status" value="1"/>
</dbReference>
<evidence type="ECO:0000256" key="2">
    <source>
        <dbReference type="ARBA" id="ARBA00022692"/>
    </source>
</evidence>
<dbReference type="SUPFAM" id="SSF50182">
    <property type="entry name" value="Sm-like ribonucleoproteins"/>
    <property type="match status" value="1"/>
</dbReference>
<keyword evidence="9" id="KW-1185">Reference proteome</keyword>
<dbReference type="InterPro" id="IPR010920">
    <property type="entry name" value="LSM_dom_sf"/>
</dbReference>
<keyword evidence="2 6" id="KW-0812">Transmembrane</keyword>
<keyword evidence="3 6" id="KW-1133">Transmembrane helix</keyword>
<organism evidence="8 9">
    <name type="scientific">Synoicihabitans lomoniglobus</name>
    <dbReference type="NCBI Taxonomy" id="2909285"/>
    <lineage>
        <taxon>Bacteria</taxon>
        <taxon>Pseudomonadati</taxon>
        <taxon>Verrucomicrobiota</taxon>
        <taxon>Opitutia</taxon>
        <taxon>Opitutales</taxon>
        <taxon>Opitutaceae</taxon>
        <taxon>Synoicihabitans</taxon>
    </lineage>
</organism>
<gene>
    <name evidence="8" type="ORF">PXH66_01600</name>
</gene>
<dbReference type="Proteomes" id="UP001218638">
    <property type="component" value="Chromosome"/>
</dbReference>
<sequence length="232" mass="25393">MTFDQLWNEISTYLPGLMAALPVAAAVILGGMLLNMVLGRMLSLLTKRSHLSPDDVVPARNVIRWIVRIITAILVLGVFGFELGGLWAMISTVLAMVAIGFVAVWSLLSHTSATILLVILRPYSVGDDIELPSENVTGRVIDINFFFTTLLSHDGSQWRVPNNLFFQKVLKRRQSTHQISLAQQLNSPEPARLSAPPAPDPDKPKTEETPASEDFAAKSVPDPATIAPRTTK</sequence>
<dbReference type="AlphaFoldDB" id="A0AAE9ZZA9"/>
<dbReference type="Gene3D" id="2.30.30.60">
    <property type="match status" value="1"/>
</dbReference>
<proteinExistence type="predicted"/>
<dbReference type="EMBL" id="CP119075">
    <property type="protein sequence ID" value="WED65543.1"/>
    <property type="molecule type" value="Genomic_DNA"/>
</dbReference>
<dbReference type="RefSeq" id="WP_330928749.1">
    <property type="nucleotide sequence ID" value="NZ_CP119075.1"/>
</dbReference>
<feature type="transmembrane region" description="Helical" evidence="6">
    <location>
        <begin position="20"/>
        <end position="42"/>
    </location>
</feature>
<dbReference type="InterPro" id="IPR023408">
    <property type="entry name" value="MscS_beta-dom_sf"/>
</dbReference>
<accession>A0AAE9ZZA9</accession>
<feature type="transmembrane region" description="Helical" evidence="6">
    <location>
        <begin position="87"/>
        <end position="108"/>
    </location>
</feature>